<feature type="transmembrane region" description="Helical" evidence="7">
    <location>
        <begin position="42"/>
        <end position="68"/>
    </location>
</feature>
<dbReference type="GO" id="GO:0005886">
    <property type="term" value="C:plasma membrane"/>
    <property type="evidence" value="ECO:0007669"/>
    <property type="project" value="UniProtKB-SubCell"/>
</dbReference>
<proteinExistence type="inferred from homology"/>
<keyword evidence="4 7" id="KW-0812">Transmembrane</keyword>
<accession>A0A562V4Q5</accession>
<dbReference type="AlphaFoldDB" id="A0A562V4Q5"/>
<comment type="similarity">
    <text evidence="2 7">Belongs to the UPF0056 (MarC) family.</text>
</comment>
<feature type="transmembrane region" description="Helical" evidence="7">
    <location>
        <begin position="177"/>
        <end position="198"/>
    </location>
</feature>
<evidence type="ECO:0000256" key="5">
    <source>
        <dbReference type="ARBA" id="ARBA00022989"/>
    </source>
</evidence>
<gene>
    <name evidence="8" type="ORF">LX16_3641</name>
</gene>
<organism evidence="8 9">
    <name type="scientific">Stackebrandtia albiflava</name>
    <dbReference type="NCBI Taxonomy" id="406432"/>
    <lineage>
        <taxon>Bacteria</taxon>
        <taxon>Bacillati</taxon>
        <taxon>Actinomycetota</taxon>
        <taxon>Actinomycetes</taxon>
        <taxon>Glycomycetales</taxon>
        <taxon>Glycomycetaceae</taxon>
        <taxon>Stackebrandtia</taxon>
    </lineage>
</organism>
<evidence type="ECO:0000256" key="3">
    <source>
        <dbReference type="ARBA" id="ARBA00022475"/>
    </source>
</evidence>
<dbReference type="InterPro" id="IPR002771">
    <property type="entry name" value="Multi_antbiot-R_MarC"/>
</dbReference>
<evidence type="ECO:0000256" key="7">
    <source>
        <dbReference type="RuleBase" id="RU362048"/>
    </source>
</evidence>
<evidence type="ECO:0000256" key="1">
    <source>
        <dbReference type="ARBA" id="ARBA00004651"/>
    </source>
</evidence>
<dbReference type="PANTHER" id="PTHR33508:SF1">
    <property type="entry name" value="UPF0056 MEMBRANE PROTEIN YHCE"/>
    <property type="match status" value="1"/>
</dbReference>
<feature type="transmembrane region" description="Helical" evidence="7">
    <location>
        <begin position="74"/>
        <end position="93"/>
    </location>
</feature>
<keyword evidence="6 7" id="KW-0472">Membrane</keyword>
<evidence type="ECO:0000256" key="4">
    <source>
        <dbReference type="ARBA" id="ARBA00022692"/>
    </source>
</evidence>
<comment type="caution">
    <text evidence="8">The sequence shown here is derived from an EMBL/GenBank/DDBJ whole genome shotgun (WGS) entry which is preliminary data.</text>
</comment>
<keyword evidence="5 7" id="KW-1133">Transmembrane helix</keyword>
<evidence type="ECO:0000313" key="9">
    <source>
        <dbReference type="Proteomes" id="UP000321617"/>
    </source>
</evidence>
<evidence type="ECO:0000256" key="6">
    <source>
        <dbReference type="ARBA" id="ARBA00023136"/>
    </source>
</evidence>
<feature type="transmembrane region" description="Helical" evidence="7">
    <location>
        <begin position="135"/>
        <end position="156"/>
    </location>
</feature>
<dbReference type="Proteomes" id="UP000321617">
    <property type="component" value="Unassembled WGS sequence"/>
</dbReference>
<keyword evidence="9" id="KW-1185">Reference proteome</keyword>
<dbReference type="NCBIfam" id="TIGR00427">
    <property type="entry name" value="NAAT family transporter"/>
    <property type="match status" value="1"/>
</dbReference>
<dbReference type="PANTHER" id="PTHR33508">
    <property type="entry name" value="UPF0056 MEMBRANE PROTEIN YHCE"/>
    <property type="match status" value="1"/>
</dbReference>
<name>A0A562V4Q5_9ACTN</name>
<dbReference type="Pfam" id="PF01914">
    <property type="entry name" value="MarC"/>
    <property type="match status" value="1"/>
</dbReference>
<comment type="subcellular location">
    <subcellularLocation>
        <location evidence="1 7">Cell membrane</location>
        <topology evidence="1 7">Multi-pass membrane protein</topology>
    </subcellularLocation>
</comment>
<feature type="transmembrane region" description="Helical" evidence="7">
    <location>
        <begin position="105"/>
        <end position="129"/>
    </location>
</feature>
<dbReference type="EMBL" id="VLLL01000006">
    <property type="protein sequence ID" value="TWJ12874.1"/>
    <property type="molecule type" value="Genomic_DNA"/>
</dbReference>
<evidence type="ECO:0000313" key="8">
    <source>
        <dbReference type="EMBL" id="TWJ12874.1"/>
    </source>
</evidence>
<reference evidence="8 9" key="1">
    <citation type="journal article" date="2013" name="Stand. Genomic Sci.">
        <title>Genomic Encyclopedia of Type Strains, Phase I: The one thousand microbial genomes (KMG-I) project.</title>
        <authorList>
            <person name="Kyrpides N.C."/>
            <person name="Woyke T."/>
            <person name="Eisen J.A."/>
            <person name="Garrity G."/>
            <person name="Lilburn T.G."/>
            <person name="Beck B.J."/>
            <person name="Whitman W.B."/>
            <person name="Hugenholtz P."/>
            <person name="Klenk H.P."/>
        </authorList>
    </citation>
    <scope>NUCLEOTIDE SEQUENCE [LARGE SCALE GENOMIC DNA]</scope>
    <source>
        <strain evidence="8 9">DSM 45044</strain>
    </source>
</reference>
<sequence>MQGFGLIGEAFVTLFVIMDPPGIVPIFLALTGAMDAKARHKAAFQATVLSLGVITLFAVAGQQIIAYLGIELPALQAAGGLLLLLVALELLTGKADDPTQQGTSNIALVPLGTPLLAGPGAIVAVILFVQQADRPASYAAVAGAILGVHVVIYLVMRYSSVIVRLIKRGGIEVLTRIAGLLLAAIAVQLIAEAVAGYVEFFLAN</sequence>
<keyword evidence="3" id="KW-1003">Cell membrane</keyword>
<feature type="transmembrane region" description="Helical" evidence="7">
    <location>
        <begin position="6"/>
        <end position="30"/>
    </location>
</feature>
<evidence type="ECO:0000256" key="2">
    <source>
        <dbReference type="ARBA" id="ARBA00009784"/>
    </source>
</evidence>
<protein>
    <recommendedName>
        <fullName evidence="7">UPF0056 membrane protein</fullName>
    </recommendedName>
</protein>